<organism evidence="1 2">
    <name type="scientific">Ovis ammon polii x Ovis aries</name>
    <dbReference type="NCBI Taxonomy" id="2918886"/>
    <lineage>
        <taxon>Eukaryota</taxon>
        <taxon>Metazoa</taxon>
        <taxon>Chordata</taxon>
        <taxon>Craniata</taxon>
        <taxon>Vertebrata</taxon>
        <taxon>Euteleostomi</taxon>
        <taxon>Mammalia</taxon>
        <taxon>Eutheria</taxon>
        <taxon>Laurasiatheria</taxon>
        <taxon>Artiodactyla</taxon>
        <taxon>Ruminantia</taxon>
        <taxon>Pecora</taxon>
        <taxon>Bovidae</taxon>
        <taxon>Caprinae</taxon>
        <taxon>Ovis</taxon>
    </lineage>
</organism>
<reference evidence="1" key="1">
    <citation type="submission" date="2022-03" db="EMBL/GenBank/DDBJ databases">
        <title>Genomic analyses of argali, domestic sheep and their hybrids provide insights into chromosomal evolution, heterosis and genetic basis of agronomic traits.</title>
        <authorList>
            <person name="Li M."/>
        </authorList>
    </citation>
    <scope>NUCLEOTIDE SEQUENCE</scope>
    <source>
        <strain evidence="1">F1 hybrid</strain>
    </source>
</reference>
<comment type="caution">
    <text evidence="1">The sequence shown here is derived from an EMBL/GenBank/DDBJ whole genome shotgun (WGS) entry which is preliminary data.</text>
</comment>
<keyword evidence="2" id="KW-1185">Reference proteome</keyword>
<proteinExistence type="predicted"/>
<protein>
    <submittedName>
        <fullName evidence="1">Uncharacterized protein</fullName>
    </submittedName>
</protein>
<accession>A0ACB9UAX7</accession>
<gene>
    <name evidence="1" type="ORF">MJG53_016139</name>
</gene>
<evidence type="ECO:0000313" key="2">
    <source>
        <dbReference type="Proteomes" id="UP001057279"/>
    </source>
</evidence>
<name>A0ACB9UAX7_9CETA</name>
<dbReference type="EMBL" id="CM043045">
    <property type="protein sequence ID" value="KAI4563565.1"/>
    <property type="molecule type" value="Genomic_DNA"/>
</dbReference>
<evidence type="ECO:0000313" key="1">
    <source>
        <dbReference type="EMBL" id="KAI4563565.1"/>
    </source>
</evidence>
<sequence length="236" mass="25722">MEGYRKSHEIWSQDNRLFAMWPEAELNFITQSPEAARHGPRFPNPDAFHLTRRRGGRSHSRGCFIGSLCAQGLARCTDGGHPFRTIPGPLDTSRSYLESSEQKDFQVVWGGVGPAWPDLRKGTPVIADQSVCPQPGQRAAAGMRGPGKAAACCAVREQPREGPMRPAAAERKGKREPASWKEEGSWANRVPVGEAESGWALSSGEDVIYANFADGETEIQRSNPNCLPVPGRSNGL</sequence>
<dbReference type="Proteomes" id="UP001057279">
    <property type="component" value="Linkage Group LG20"/>
</dbReference>